<dbReference type="GO" id="GO:0016887">
    <property type="term" value="F:ATP hydrolysis activity"/>
    <property type="evidence" value="ECO:0007669"/>
    <property type="project" value="InterPro"/>
</dbReference>
<accession>A0A017SYR6</accession>
<keyword evidence="5 7" id="KW-1133">Transmembrane helix</keyword>
<evidence type="ECO:0008006" key="12">
    <source>
        <dbReference type="Google" id="ProtNLM"/>
    </source>
</evidence>
<evidence type="ECO:0000259" key="8">
    <source>
        <dbReference type="PROSITE" id="PS50893"/>
    </source>
</evidence>
<dbReference type="PANTHER" id="PTHR24221">
    <property type="entry name" value="ATP-BINDING CASSETTE SUB-FAMILY B"/>
    <property type="match status" value="1"/>
</dbReference>
<dbReference type="InterPro" id="IPR003439">
    <property type="entry name" value="ABC_transporter-like_ATP-bd"/>
</dbReference>
<dbReference type="PROSITE" id="PS50893">
    <property type="entry name" value="ABC_TRANSPORTER_2"/>
    <property type="match status" value="1"/>
</dbReference>
<evidence type="ECO:0000256" key="2">
    <source>
        <dbReference type="ARBA" id="ARBA00022692"/>
    </source>
</evidence>
<dbReference type="Gene3D" id="1.20.1560.10">
    <property type="entry name" value="ABC transporter type 1, transmembrane domain"/>
    <property type="match status" value="1"/>
</dbReference>
<dbReference type="GO" id="GO:0005524">
    <property type="term" value="F:ATP binding"/>
    <property type="evidence" value="ECO:0007669"/>
    <property type="project" value="UniProtKB-KW"/>
</dbReference>
<keyword evidence="4" id="KW-0067">ATP-binding</keyword>
<keyword evidence="3" id="KW-0547">Nucleotide-binding</keyword>
<evidence type="ECO:0000256" key="6">
    <source>
        <dbReference type="ARBA" id="ARBA00023136"/>
    </source>
</evidence>
<dbReference type="PANTHER" id="PTHR24221:SF654">
    <property type="entry name" value="ATP-BINDING CASSETTE SUB-FAMILY B MEMBER 6"/>
    <property type="match status" value="1"/>
</dbReference>
<dbReference type="CDD" id="cd03228">
    <property type="entry name" value="ABCC_MRP_Like"/>
    <property type="match status" value="1"/>
</dbReference>
<dbReference type="EMBL" id="ASRX01000069">
    <property type="protein sequence ID" value="EYF01922.1"/>
    <property type="molecule type" value="Genomic_DNA"/>
</dbReference>
<dbReference type="eggNOG" id="COG1132">
    <property type="taxonomic scope" value="Bacteria"/>
</dbReference>
<dbReference type="GO" id="GO:0140359">
    <property type="term" value="F:ABC-type transporter activity"/>
    <property type="evidence" value="ECO:0007669"/>
    <property type="project" value="InterPro"/>
</dbReference>
<dbReference type="InterPro" id="IPR039421">
    <property type="entry name" value="Type_1_exporter"/>
</dbReference>
<dbReference type="InterPro" id="IPR027417">
    <property type="entry name" value="P-loop_NTPase"/>
</dbReference>
<dbReference type="InterPro" id="IPR017871">
    <property type="entry name" value="ABC_transporter-like_CS"/>
</dbReference>
<evidence type="ECO:0000256" key="3">
    <source>
        <dbReference type="ARBA" id="ARBA00022741"/>
    </source>
</evidence>
<dbReference type="GO" id="GO:0005886">
    <property type="term" value="C:plasma membrane"/>
    <property type="evidence" value="ECO:0007669"/>
    <property type="project" value="UniProtKB-SubCell"/>
</dbReference>
<dbReference type="AlphaFoldDB" id="A0A017SYR6"/>
<evidence type="ECO:0000313" key="10">
    <source>
        <dbReference type="EMBL" id="EYF01922.1"/>
    </source>
</evidence>
<name>A0A017SYR6_9BACT</name>
<dbReference type="Pfam" id="PF00005">
    <property type="entry name" value="ABC_tran"/>
    <property type="match status" value="1"/>
</dbReference>
<feature type="transmembrane region" description="Helical" evidence="7">
    <location>
        <begin position="426"/>
        <end position="444"/>
    </location>
</feature>
<evidence type="ECO:0000256" key="5">
    <source>
        <dbReference type="ARBA" id="ARBA00022989"/>
    </source>
</evidence>
<dbReference type="SUPFAM" id="SSF90123">
    <property type="entry name" value="ABC transporter transmembrane region"/>
    <property type="match status" value="1"/>
</dbReference>
<evidence type="ECO:0000256" key="1">
    <source>
        <dbReference type="ARBA" id="ARBA00004651"/>
    </source>
</evidence>
<keyword evidence="6 7" id="KW-0472">Membrane</keyword>
<evidence type="ECO:0000256" key="7">
    <source>
        <dbReference type="SAM" id="Phobius"/>
    </source>
</evidence>
<protein>
    <recommendedName>
        <fullName evidence="12">ABC transporter ATP-binding protein</fullName>
    </recommendedName>
</protein>
<dbReference type="Gene3D" id="3.40.50.300">
    <property type="entry name" value="P-loop containing nucleotide triphosphate hydrolases"/>
    <property type="match status" value="1"/>
</dbReference>
<evidence type="ECO:0000256" key="4">
    <source>
        <dbReference type="ARBA" id="ARBA00022840"/>
    </source>
</evidence>
<keyword evidence="11" id="KW-1185">Reference proteome</keyword>
<dbReference type="PROSITE" id="PS50929">
    <property type="entry name" value="ABC_TM1F"/>
    <property type="match status" value="1"/>
</dbReference>
<proteinExistence type="predicted"/>
<comment type="caution">
    <text evidence="10">The sequence shown here is derived from an EMBL/GenBank/DDBJ whole genome shotgun (WGS) entry which is preliminary data.</text>
</comment>
<dbReference type="SUPFAM" id="SSF52540">
    <property type="entry name" value="P-loop containing nucleoside triphosphate hydrolases"/>
    <property type="match status" value="1"/>
</dbReference>
<dbReference type="PROSITE" id="PS00211">
    <property type="entry name" value="ABC_TRANSPORTER_1"/>
    <property type="match status" value="1"/>
</dbReference>
<evidence type="ECO:0000313" key="11">
    <source>
        <dbReference type="Proteomes" id="UP000019678"/>
    </source>
</evidence>
<sequence>MSSPGAALDLPLARAVEPSLDRAAVTRCELPAAFAHLAATLRARPPSPALALLRDPPPEPDAFDVWLSRAASLLDQEAIEADAAYPELDALLARCAPGLLNLDAATRERFLLVTRRGKGSLFAMDAAGVEHELPDALVRRALSRPLDAWIRGVESMLGEIGCDAGGARERAVDRLLRSEASSDLRVGQCWLLRSTSGDLRAQLSRAGVLSAGTAFLAARLAATAFTFLKWSILAAAVERDTLSGGDLVWWSLAFVSEAVFDVVSGSPRWDLATRLGLWLRRTVFRGALSLDIDDSRKQGAGSLLARAIDVDRLEAATLQGGLSAVVGAFELVAAFILLSGHPLLTAWLVLSVVVLAVVGVVYTRRTRAWTDTRLDVTGELVSSMVGHRTRLVHQRPERWHDREEVTLDAHAIELQRLDAVSTASSSIPSVFMLGGLALLIVTAVRTGAHAISEDLFLVAGLLVAFSSLSDLLGALRRIGAAIVAWEKIRPLVSLDARLDPRRGDAHLSLEGAAAPSALDLVDVVFRYAGRTAPALDGVSLRIEVGDRLLLEGPSGGGKSTFASLMAGLRLPERGVLLHGGTDRRSLPFAEWRRAVAYCPQFHENFLFSDTLAFNLLMSRRWPTSPRDLELAETLCRELGLGPLLDAMPLGLQEVVGESGWRLSHGERSRIFIARTLLRSASVSIFDESFAALDPETLLVVMRCVERRAGTLVIVAHP</sequence>
<organism evidence="10 11">
    <name type="scientific">Chondromyces apiculatus DSM 436</name>
    <dbReference type="NCBI Taxonomy" id="1192034"/>
    <lineage>
        <taxon>Bacteria</taxon>
        <taxon>Pseudomonadati</taxon>
        <taxon>Myxococcota</taxon>
        <taxon>Polyangia</taxon>
        <taxon>Polyangiales</taxon>
        <taxon>Polyangiaceae</taxon>
        <taxon>Chondromyces</taxon>
    </lineage>
</organism>
<reference evidence="10 11" key="1">
    <citation type="submission" date="2013-05" db="EMBL/GenBank/DDBJ databases">
        <title>Genome assembly of Chondromyces apiculatus DSM 436.</title>
        <authorList>
            <person name="Sharma G."/>
            <person name="Khatri I."/>
            <person name="Kaur C."/>
            <person name="Mayilraj S."/>
            <person name="Subramanian S."/>
        </authorList>
    </citation>
    <scope>NUCLEOTIDE SEQUENCE [LARGE SCALE GENOMIC DNA]</scope>
    <source>
        <strain evidence="10 11">DSM 436</strain>
    </source>
</reference>
<dbReference type="InterPro" id="IPR011527">
    <property type="entry name" value="ABC1_TM_dom"/>
</dbReference>
<feature type="transmembrane region" description="Helical" evidence="7">
    <location>
        <begin position="344"/>
        <end position="363"/>
    </location>
</feature>
<dbReference type="RefSeq" id="WP_044248520.1">
    <property type="nucleotide sequence ID" value="NZ_ASRX01000069.1"/>
</dbReference>
<evidence type="ECO:0000259" key="9">
    <source>
        <dbReference type="PROSITE" id="PS50929"/>
    </source>
</evidence>
<feature type="domain" description="ABC transporter" evidence="8">
    <location>
        <begin position="518"/>
        <end position="716"/>
    </location>
</feature>
<dbReference type="GO" id="GO:0034040">
    <property type="term" value="F:ATPase-coupled lipid transmembrane transporter activity"/>
    <property type="evidence" value="ECO:0007669"/>
    <property type="project" value="TreeGrafter"/>
</dbReference>
<dbReference type="Proteomes" id="UP000019678">
    <property type="component" value="Unassembled WGS sequence"/>
</dbReference>
<keyword evidence="2 7" id="KW-0812">Transmembrane</keyword>
<dbReference type="STRING" id="1192034.CAP_7690"/>
<dbReference type="OrthoDB" id="5510295at2"/>
<comment type="subcellular location">
    <subcellularLocation>
        <location evidence="1">Cell membrane</location>
        <topology evidence="1">Multi-pass membrane protein</topology>
    </subcellularLocation>
</comment>
<gene>
    <name evidence="10" type="ORF">CAP_7690</name>
</gene>
<feature type="domain" description="ABC transmembrane type-1" evidence="9">
    <location>
        <begin position="208"/>
        <end position="487"/>
    </location>
</feature>
<dbReference type="InterPro" id="IPR036640">
    <property type="entry name" value="ABC1_TM_sf"/>
</dbReference>